<accession>A0AAD5JEL0</accession>
<keyword evidence="1" id="KW-0472">Membrane</keyword>
<reference evidence="2" key="2">
    <citation type="submission" date="2023-02" db="EMBL/GenBank/DDBJ databases">
        <authorList>
            <person name="Swenson N.G."/>
            <person name="Wegrzyn J.L."/>
            <person name="Mcevoy S.L."/>
        </authorList>
    </citation>
    <scope>NUCLEOTIDE SEQUENCE</scope>
    <source>
        <strain evidence="2">91603</strain>
        <tissue evidence="2">Leaf</tissue>
    </source>
</reference>
<reference evidence="2" key="1">
    <citation type="journal article" date="2022" name="Plant J.">
        <title>Strategies of tolerance reflected in two North American maple genomes.</title>
        <authorList>
            <person name="McEvoy S.L."/>
            <person name="Sezen U.U."/>
            <person name="Trouern-Trend A."/>
            <person name="McMahon S.M."/>
            <person name="Schaberg P.G."/>
            <person name="Yang J."/>
            <person name="Wegrzyn J.L."/>
            <person name="Swenson N.G."/>
        </authorList>
    </citation>
    <scope>NUCLEOTIDE SEQUENCE</scope>
    <source>
        <strain evidence="2">91603</strain>
    </source>
</reference>
<sequence length="236" mass="26011">MGKRGSLSNGDHRSPSLSLTTDRRSLLYLPPSDVSRRFASRTGPSGTGLEKMTMTERKLEKRWVRFNFDFDGGIGLEMMMMTDRELEQRWVRFNFNFDGFGGNGATMFFLIFSMMAAVVGVTSKFAGGNHIRAWRNDSLAAAGATSIVSWALTVLAFGLACKEINIGGWRGWRLKILEAFIIILTFTELLYLLLLHAGLYSTRYGPGYRDTDYALGGAGGVDPVHKGTTGVAGSRI</sequence>
<keyword evidence="3" id="KW-1185">Reference proteome</keyword>
<dbReference type="AlphaFoldDB" id="A0AAD5JEL0"/>
<dbReference type="PANTHER" id="PTHR33294:SF5">
    <property type="entry name" value="AWPM-19-LIKE FAMILY PROTEIN"/>
    <property type="match status" value="1"/>
</dbReference>
<feature type="transmembrane region" description="Helical" evidence="1">
    <location>
        <begin position="105"/>
        <end position="127"/>
    </location>
</feature>
<evidence type="ECO:0000313" key="2">
    <source>
        <dbReference type="EMBL" id="KAI9196578.1"/>
    </source>
</evidence>
<keyword evidence="1" id="KW-1133">Transmembrane helix</keyword>
<keyword evidence="1" id="KW-0812">Transmembrane</keyword>
<dbReference type="InterPro" id="IPR008390">
    <property type="entry name" value="AWPM-19"/>
</dbReference>
<dbReference type="PANTHER" id="PTHR33294">
    <property type="entry name" value="AWPM-19-LIKE FAMILY PROTEIN"/>
    <property type="match status" value="1"/>
</dbReference>
<dbReference type="Pfam" id="PF05512">
    <property type="entry name" value="AWPM-19"/>
    <property type="match status" value="1"/>
</dbReference>
<proteinExistence type="predicted"/>
<feature type="transmembrane region" description="Helical" evidence="1">
    <location>
        <begin position="179"/>
        <end position="200"/>
    </location>
</feature>
<protein>
    <submittedName>
        <fullName evidence="2">Uncharacterized protein</fullName>
    </submittedName>
</protein>
<feature type="transmembrane region" description="Helical" evidence="1">
    <location>
        <begin position="139"/>
        <end position="159"/>
    </location>
</feature>
<dbReference type="EMBL" id="JAJSOW010000003">
    <property type="protein sequence ID" value="KAI9196578.1"/>
    <property type="molecule type" value="Genomic_DNA"/>
</dbReference>
<dbReference type="Proteomes" id="UP001064489">
    <property type="component" value="Chromosome 1"/>
</dbReference>
<organism evidence="2 3">
    <name type="scientific">Acer negundo</name>
    <name type="common">Box elder</name>
    <dbReference type="NCBI Taxonomy" id="4023"/>
    <lineage>
        <taxon>Eukaryota</taxon>
        <taxon>Viridiplantae</taxon>
        <taxon>Streptophyta</taxon>
        <taxon>Embryophyta</taxon>
        <taxon>Tracheophyta</taxon>
        <taxon>Spermatophyta</taxon>
        <taxon>Magnoliopsida</taxon>
        <taxon>eudicotyledons</taxon>
        <taxon>Gunneridae</taxon>
        <taxon>Pentapetalae</taxon>
        <taxon>rosids</taxon>
        <taxon>malvids</taxon>
        <taxon>Sapindales</taxon>
        <taxon>Sapindaceae</taxon>
        <taxon>Hippocastanoideae</taxon>
        <taxon>Acereae</taxon>
        <taxon>Acer</taxon>
    </lineage>
</organism>
<name>A0AAD5JEL0_ACENE</name>
<evidence type="ECO:0000256" key="1">
    <source>
        <dbReference type="SAM" id="Phobius"/>
    </source>
</evidence>
<comment type="caution">
    <text evidence="2">The sequence shown here is derived from an EMBL/GenBank/DDBJ whole genome shotgun (WGS) entry which is preliminary data.</text>
</comment>
<evidence type="ECO:0000313" key="3">
    <source>
        <dbReference type="Proteomes" id="UP001064489"/>
    </source>
</evidence>
<gene>
    <name evidence="2" type="ORF">LWI28_025126</name>
</gene>